<dbReference type="OrthoDB" id="1669814at2759"/>
<dbReference type="EMBL" id="VIIS01001906">
    <property type="protein sequence ID" value="KAF0291123.1"/>
    <property type="molecule type" value="Genomic_DNA"/>
</dbReference>
<protein>
    <submittedName>
        <fullName evidence="3">Dehydrogenase/reductase SDR family member 4</fullName>
    </submittedName>
</protein>
<evidence type="ECO:0000256" key="2">
    <source>
        <dbReference type="ARBA" id="ARBA00023002"/>
    </source>
</evidence>
<keyword evidence="4" id="KW-1185">Reference proteome</keyword>
<dbReference type="InterPro" id="IPR002347">
    <property type="entry name" value="SDR_fam"/>
</dbReference>
<evidence type="ECO:0000256" key="1">
    <source>
        <dbReference type="ARBA" id="ARBA00006484"/>
    </source>
</evidence>
<dbReference type="FunFam" id="3.40.50.720:FF:000084">
    <property type="entry name" value="Short-chain dehydrogenase reductase"/>
    <property type="match status" value="1"/>
</dbReference>
<organism evidence="3 4">
    <name type="scientific">Amphibalanus amphitrite</name>
    <name type="common">Striped barnacle</name>
    <name type="synonym">Balanus amphitrite</name>
    <dbReference type="NCBI Taxonomy" id="1232801"/>
    <lineage>
        <taxon>Eukaryota</taxon>
        <taxon>Metazoa</taxon>
        <taxon>Ecdysozoa</taxon>
        <taxon>Arthropoda</taxon>
        <taxon>Crustacea</taxon>
        <taxon>Multicrustacea</taxon>
        <taxon>Cirripedia</taxon>
        <taxon>Thoracica</taxon>
        <taxon>Thoracicalcarea</taxon>
        <taxon>Balanomorpha</taxon>
        <taxon>Balanoidea</taxon>
        <taxon>Balanidae</taxon>
        <taxon>Amphibalaninae</taxon>
        <taxon>Amphibalanus</taxon>
    </lineage>
</organism>
<name>A0A6A4VBR1_AMPAM</name>
<evidence type="ECO:0000313" key="3">
    <source>
        <dbReference type="EMBL" id="KAF0291123.1"/>
    </source>
</evidence>
<comment type="similarity">
    <text evidence="1">Belongs to the short-chain dehydrogenases/reductases (SDR) family.</text>
</comment>
<gene>
    <name evidence="3" type="primary">DHRS4_0</name>
    <name evidence="3" type="ORF">FJT64_010747</name>
</gene>
<evidence type="ECO:0000313" key="4">
    <source>
        <dbReference type="Proteomes" id="UP000440578"/>
    </source>
</evidence>
<dbReference type="PANTHER" id="PTHR43943:SF2">
    <property type="entry name" value="DEHYDROGENASE_REDUCTASE 4"/>
    <property type="match status" value="1"/>
</dbReference>
<dbReference type="PROSITE" id="PS00061">
    <property type="entry name" value="ADH_SHORT"/>
    <property type="match status" value="1"/>
</dbReference>
<dbReference type="Gene3D" id="3.40.50.720">
    <property type="entry name" value="NAD(P)-binding Rossmann-like Domain"/>
    <property type="match status" value="1"/>
</dbReference>
<dbReference type="InterPro" id="IPR036291">
    <property type="entry name" value="NAD(P)-bd_dom_sf"/>
</dbReference>
<dbReference type="InterPro" id="IPR020904">
    <property type="entry name" value="Sc_DH/Rdtase_CS"/>
</dbReference>
<dbReference type="PRINTS" id="PR00080">
    <property type="entry name" value="SDRFAMILY"/>
</dbReference>
<dbReference type="SUPFAM" id="SSF51735">
    <property type="entry name" value="NAD(P)-binding Rossmann-fold domains"/>
    <property type="match status" value="1"/>
</dbReference>
<dbReference type="PRINTS" id="PR00081">
    <property type="entry name" value="GDHRDH"/>
</dbReference>
<dbReference type="NCBIfam" id="NF005559">
    <property type="entry name" value="PRK07231.1"/>
    <property type="match status" value="1"/>
</dbReference>
<dbReference type="PANTHER" id="PTHR43943">
    <property type="entry name" value="DEHYDROGENASE/REDUCTASE (SDR FAMILY) MEMBER 4"/>
    <property type="match status" value="1"/>
</dbReference>
<comment type="caution">
    <text evidence="3">The sequence shown here is derived from an EMBL/GenBank/DDBJ whole genome shotgun (WGS) entry which is preliminary data.</text>
</comment>
<dbReference type="AlphaFoldDB" id="A0A6A4VBR1"/>
<dbReference type="GO" id="GO:0004090">
    <property type="term" value="F:carbonyl reductase (NADPH) activity"/>
    <property type="evidence" value="ECO:0007669"/>
    <property type="project" value="TreeGrafter"/>
</dbReference>
<reference evidence="3 4" key="1">
    <citation type="submission" date="2019-07" db="EMBL/GenBank/DDBJ databases">
        <title>Draft genome assembly of a fouling barnacle, Amphibalanus amphitrite (Darwin, 1854): The first reference genome for Thecostraca.</title>
        <authorList>
            <person name="Kim W."/>
        </authorList>
    </citation>
    <scope>NUCLEOTIDE SEQUENCE [LARGE SCALE GENOMIC DNA]</scope>
    <source>
        <strain evidence="3">SNU_AA5</strain>
        <tissue evidence="3">Soma without cirri and trophi</tissue>
    </source>
</reference>
<accession>A0A6A4VBR1</accession>
<dbReference type="Proteomes" id="UP000440578">
    <property type="component" value="Unassembled WGS sequence"/>
</dbReference>
<dbReference type="Pfam" id="PF13561">
    <property type="entry name" value="adh_short_C2"/>
    <property type="match status" value="1"/>
</dbReference>
<keyword evidence="2" id="KW-0560">Oxidoreductase</keyword>
<proteinExistence type="inferred from homology"/>
<sequence length="254" mass="26312">MTSSLAGKVAIVTASTAGIGLAIARRLGQQGAQVVISSRKQENVDTTVQQLSGEGLSVAGVKCHVGNPSERQALVERAVEKFGGIDILVSNAATNPVYGGLLDCPEAGWNKIFDVNVKSAYLLTKLVVPYMEARGGGSIVFIASVVGQIPSMGIAAYSVSKKALIGVSDLFAKECAPKNIRVNAVAPGFIDTSFSSVLVNNDSIRKSLEKSIYLGRIGKPEEVAGVASFLCSDDASYITGAVMNVNGGMLGSTI</sequence>